<feature type="binding site" evidence="2">
    <location>
        <position position="436"/>
    </location>
    <ligand>
        <name>L-glutamate</name>
        <dbReference type="ChEBI" id="CHEBI:29985"/>
    </ligand>
</feature>
<dbReference type="GO" id="GO:0005886">
    <property type="term" value="C:plasma membrane"/>
    <property type="evidence" value="ECO:0007669"/>
    <property type="project" value="TreeGrafter"/>
</dbReference>
<dbReference type="SUPFAM" id="SSF56235">
    <property type="entry name" value="N-terminal nucleophile aminohydrolases (Ntn hydrolases)"/>
    <property type="match status" value="1"/>
</dbReference>
<dbReference type="PRINTS" id="PR01210">
    <property type="entry name" value="GGTRANSPTASE"/>
</dbReference>
<dbReference type="InterPro" id="IPR000101">
    <property type="entry name" value="GGT_peptidase"/>
</dbReference>
<dbReference type="GO" id="GO:0006751">
    <property type="term" value="P:glutathione catabolic process"/>
    <property type="evidence" value="ECO:0007669"/>
    <property type="project" value="InterPro"/>
</dbReference>
<reference evidence="3 4" key="1">
    <citation type="submission" date="2018-02" db="EMBL/GenBank/DDBJ databases">
        <title>Draft genome of wild Prunus yedoensis var. nudiflora.</title>
        <authorList>
            <person name="Baek S."/>
            <person name="Kim J.-H."/>
            <person name="Choi K."/>
            <person name="Kim G.-B."/>
            <person name="Cho A."/>
            <person name="Jang H."/>
            <person name="Shin C.-H."/>
            <person name="Yu H.-J."/>
            <person name="Mun J.-H."/>
        </authorList>
    </citation>
    <scope>NUCLEOTIDE SEQUENCE [LARGE SCALE GENOMIC DNA]</scope>
    <source>
        <strain evidence="4">cv. Jeju island</strain>
        <tissue evidence="3">Leaf</tissue>
    </source>
</reference>
<feature type="active site" description="Nucleophile" evidence="1">
    <location>
        <position position="345"/>
    </location>
</feature>
<dbReference type="GO" id="GO:0036374">
    <property type="term" value="F:glutathione hydrolase activity"/>
    <property type="evidence" value="ECO:0007669"/>
    <property type="project" value="InterPro"/>
</dbReference>
<dbReference type="AlphaFoldDB" id="A0A314UFR5"/>
<dbReference type="Pfam" id="PF01019">
    <property type="entry name" value="G_glu_transpept"/>
    <property type="match status" value="2"/>
</dbReference>
<comment type="caution">
    <text evidence="3">The sequence shown here is derived from an EMBL/GenBank/DDBJ whole genome shotgun (WGS) entry which is preliminary data.</text>
</comment>
<keyword evidence="4" id="KW-1185">Reference proteome</keyword>
<dbReference type="InterPro" id="IPR043137">
    <property type="entry name" value="GGT_ssub_C"/>
</dbReference>
<proteinExistence type="predicted"/>
<evidence type="ECO:0000313" key="3">
    <source>
        <dbReference type="EMBL" id="PQM36373.1"/>
    </source>
</evidence>
<protein>
    <submittedName>
        <fullName evidence="3">Gamma-glutamyltranspeptidase 1-like</fullName>
    </submittedName>
</protein>
<feature type="binding site" evidence="2">
    <location>
        <position position="132"/>
    </location>
    <ligand>
        <name>L-glutamate</name>
        <dbReference type="ChEBI" id="CHEBI:29985"/>
    </ligand>
</feature>
<accession>A0A314UFR5</accession>
<dbReference type="OrthoDB" id="2015213at2759"/>
<evidence type="ECO:0000256" key="2">
    <source>
        <dbReference type="PIRSR" id="PIRSR600101-2"/>
    </source>
</evidence>
<organism evidence="3 4">
    <name type="scientific">Prunus yedoensis var. nudiflora</name>
    <dbReference type="NCBI Taxonomy" id="2094558"/>
    <lineage>
        <taxon>Eukaryota</taxon>
        <taxon>Viridiplantae</taxon>
        <taxon>Streptophyta</taxon>
        <taxon>Embryophyta</taxon>
        <taxon>Tracheophyta</taxon>
        <taxon>Spermatophyta</taxon>
        <taxon>Magnoliopsida</taxon>
        <taxon>eudicotyledons</taxon>
        <taxon>Gunneridae</taxon>
        <taxon>Pentapetalae</taxon>
        <taxon>rosids</taxon>
        <taxon>fabids</taxon>
        <taxon>Rosales</taxon>
        <taxon>Rosaceae</taxon>
        <taxon>Amygdaloideae</taxon>
        <taxon>Amygdaleae</taxon>
        <taxon>Prunus</taxon>
    </lineage>
</organism>
<dbReference type="FunFam" id="3.60.20.40:FF:000004">
    <property type="entry name" value="Glutathione hydrolase 1"/>
    <property type="match status" value="1"/>
</dbReference>
<dbReference type="EMBL" id="PJQY01003555">
    <property type="protein sequence ID" value="PQM36373.1"/>
    <property type="molecule type" value="Genomic_DNA"/>
</dbReference>
<dbReference type="STRING" id="2094558.A0A314UFR5"/>
<feature type="binding site" evidence="2">
    <location>
        <begin position="363"/>
        <end position="365"/>
    </location>
    <ligand>
        <name>L-glutamate</name>
        <dbReference type="ChEBI" id="CHEBI:29985"/>
    </ligand>
</feature>
<gene>
    <name evidence="3" type="ORF">Pyn_27059</name>
</gene>
<feature type="binding site" evidence="2">
    <location>
        <position position="387"/>
    </location>
    <ligand>
        <name>L-glutamate</name>
        <dbReference type="ChEBI" id="CHEBI:29985"/>
    </ligand>
</feature>
<sequence>MAFSPTKKKVKKQVFKLSFVRGGNHVISAAAAAARFTIILWLPPTSSLDATNSSTKKRREVISGRHAAVATDDGRCSRIGMHVLREGGHAVDASVAAAFCLGVVSPASSGIGGGAFMLIRLASGEAQAFDMRETAPLLASENMYSSNTTLKGKGALSIAIPGELAGLHKAWKQYGRLPWKRLVSPAERLARLGFKISPYLNMQMHRTESGILADEGLRHVFTSNGSLLKTGETCRNWKLAQTLRDISNFGPGAFYNGSIGSKLVRDIHKVGGILTMKDLQNYRVKLRKPISSDTPGFKILAMPPPSGGPPMILFAEELKKTIYDNRTFDPSHYGGRWNQIHDHGTSHLSIIDNEQNAVSMTTTVNGYFGAQILSSSTGIILNNEMGDFSIPGNDSTVPPPAPPNFIRPGKRPLSSMTPTIVLKDEQLKAVVGASGGGMIIAATAQVLLNHFARGLDPLSSVMAPRVYHQLLPNVVQYENWTIVTGDHFEVPAQIRKALHKKGHVLNPLSGGSICQFIVQQIEALKNNGGTREIVAVSDPRKGGFPAGF</sequence>
<feature type="binding site" evidence="2">
    <location>
        <begin position="414"/>
        <end position="415"/>
    </location>
    <ligand>
        <name>L-glutamate</name>
        <dbReference type="ChEBI" id="CHEBI:29985"/>
    </ligand>
</feature>
<dbReference type="Gene3D" id="3.60.20.40">
    <property type="match status" value="1"/>
</dbReference>
<dbReference type="PANTHER" id="PTHR11686:SF34">
    <property type="entry name" value="GLUTATHIONE HYDROLASE 1-RELATED"/>
    <property type="match status" value="1"/>
</dbReference>
<dbReference type="InterPro" id="IPR029055">
    <property type="entry name" value="Ntn_hydrolases_N"/>
</dbReference>
<evidence type="ECO:0000313" key="4">
    <source>
        <dbReference type="Proteomes" id="UP000250321"/>
    </source>
</evidence>
<name>A0A314UFR5_PRUYE</name>
<evidence type="ECO:0000256" key="1">
    <source>
        <dbReference type="PIRSR" id="PIRSR600101-1"/>
    </source>
</evidence>
<dbReference type="Proteomes" id="UP000250321">
    <property type="component" value="Unassembled WGS sequence"/>
</dbReference>
<dbReference type="PANTHER" id="PTHR11686">
    <property type="entry name" value="GAMMA GLUTAMYL TRANSPEPTIDASE"/>
    <property type="match status" value="1"/>
</dbReference>